<protein>
    <recommendedName>
        <fullName evidence="1">HEPN AbiJ-N-terminal domain-containing protein</fullName>
    </recommendedName>
</protein>
<dbReference type="InterPro" id="IPR049503">
    <property type="entry name" value="AbiJ_NTD4"/>
</dbReference>
<feature type="domain" description="HEPN AbiJ-N-terminal" evidence="1">
    <location>
        <begin position="4"/>
        <end position="146"/>
    </location>
</feature>
<gene>
    <name evidence="2" type="ORF">CWE10_06260</name>
</gene>
<sequence>MIRPFSRRHRKALLDKTISVSLSKRLRRRIFRILSEYDHAFFKHDTFTSIQDKVVKELKKIYGVDDLEAFTEDNKREPVDLFGFVLGAYPAQVLDVVEIWYQMLADARDQLSLQAEINAAFEDEDTPWRMCDGMFIKLDSGFMEAQVLARAEQLMLAEGFEGAIDEFISARNKQLGCWGL</sequence>
<name>A0A953ICP1_SYMTR</name>
<evidence type="ECO:0000313" key="3">
    <source>
        <dbReference type="Proteomes" id="UP000732377"/>
    </source>
</evidence>
<dbReference type="Proteomes" id="UP000732377">
    <property type="component" value="Unassembled WGS sequence"/>
</dbReference>
<organism evidence="2 3">
    <name type="scientific">Symbiobacterium thermophilum</name>
    <dbReference type="NCBI Taxonomy" id="2734"/>
    <lineage>
        <taxon>Bacteria</taxon>
        <taxon>Bacillati</taxon>
        <taxon>Bacillota</taxon>
        <taxon>Clostridia</taxon>
        <taxon>Eubacteriales</taxon>
        <taxon>Symbiobacteriaceae</taxon>
        <taxon>Symbiobacterium</taxon>
    </lineage>
</organism>
<dbReference type="EMBL" id="PIUK01000042">
    <property type="protein sequence ID" value="MBY6275815.1"/>
    <property type="molecule type" value="Genomic_DNA"/>
</dbReference>
<evidence type="ECO:0000259" key="1">
    <source>
        <dbReference type="Pfam" id="PF18863"/>
    </source>
</evidence>
<dbReference type="Pfam" id="PF18863">
    <property type="entry name" value="AbiJ_NTD4"/>
    <property type="match status" value="1"/>
</dbReference>
<reference evidence="2" key="1">
    <citation type="submission" date="2017-11" db="EMBL/GenBank/DDBJ databases">
        <title>Three new genomes from thermophilic consortium.</title>
        <authorList>
            <person name="Quaggio R."/>
            <person name="Amgarten D."/>
            <person name="Setubal J.C."/>
        </authorList>
    </citation>
    <scope>NUCLEOTIDE SEQUENCE</scope>
    <source>
        <strain evidence="2">ZCTH01-B2</strain>
    </source>
</reference>
<dbReference type="AlphaFoldDB" id="A0A953ICP1"/>
<comment type="caution">
    <text evidence="2">The sequence shown here is derived from an EMBL/GenBank/DDBJ whole genome shotgun (WGS) entry which is preliminary data.</text>
</comment>
<evidence type="ECO:0000313" key="2">
    <source>
        <dbReference type="EMBL" id="MBY6275815.1"/>
    </source>
</evidence>
<dbReference type="RefSeq" id="WP_273378693.1">
    <property type="nucleotide sequence ID" value="NZ_PIUK01000042.1"/>
</dbReference>
<proteinExistence type="predicted"/>
<accession>A0A953ICP1</accession>